<dbReference type="SMART" id="SM00954">
    <property type="entry name" value="RelA_SpoT"/>
    <property type="match status" value="1"/>
</dbReference>
<dbReference type="EMBL" id="ML977310">
    <property type="protein sequence ID" value="KAF2122478.1"/>
    <property type="molecule type" value="Genomic_DNA"/>
</dbReference>
<dbReference type="OrthoDB" id="4719016at2759"/>
<dbReference type="Pfam" id="PF04607">
    <property type="entry name" value="RelA_SpoT"/>
    <property type="match status" value="1"/>
</dbReference>
<organism evidence="3 4">
    <name type="scientific">Lophiotrema nucula</name>
    <dbReference type="NCBI Taxonomy" id="690887"/>
    <lineage>
        <taxon>Eukaryota</taxon>
        <taxon>Fungi</taxon>
        <taxon>Dikarya</taxon>
        <taxon>Ascomycota</taxon>
        <taxon>Pezizomycotina</taxon>
        <taxon>Dothideomycetes</taxon>
        <taxon>Pleosporomycetidae</taxon>
        <taxon>Pleosporales</taxon>
        <taxon>Lophiotremataceae</taxon>
        <taxon>Lophiotrema</taxon>
    </lineage>
</organism>
<feature type="domain" description="RelA/SpoT" evidence="2">
    <location>
        <begin position="63"/>
        <end position="196"/>
    </location>
</feature>
<protein>
    <recommendedName>
        <fullName evidence="2">RelA/SpoT domain-containing protein</fullName>
    </recommendedName>
</protein>
<dbReference type="Gene3D" id="3.30.460.10">
    <property type="entry name" value="Beta Polymerase, domain 2"/>
    <property type="match status" value="1"/>
</dbReference>
<dbReference type="Proteomes" id="UP000799770">
    <property type="component" value="Unassembled WGS sequence"/>
</dbReference>
<dbReference type="SUPFAM" id="SSF81301">
    <property type="entry name" value="Nucleotidyltransferase"/>
    <property type="match status" value="1"/>
</dbReference>
<feature type="region of interest" description="Disordered" evidence="1">
    <location>
        <begin position="125"/>
        <end position="144"/>
    </location>
</feature>
<proteinExistence type="predicted"/>
<keyword evidence="4" id="KW-1185">Reference proteome</keyword>
<accession>A0A6A5ZVT7</accession>
<gene>
    <name evidence="3" type="ORF">BDV96DRAFT_560880</name>
</gene>
<evidence type="ECO:0000313" key="3">
    <source>
        <dbReference type="EMBL" id="KAF2122478.1"/>
    </source>
</evidence>
<dbReference type="InterPro" id="IPR043519">
    <property type="entry name" value="NT_sf"/>
</dbReference>
<name>A0A6A5ZVT7_9PLEO</name>
<sequence length="386" mass="44404">MLLSYTHYETMSDNQARDYSKLIEEFMLEWYQKKSYYKGISETARDLCKEIVSNEGIHAEYKYRVKDSTRLRAKCLDRATRKDYRTPKDIFADLVDLAGVRICLYFPNQKDRVSELIHKHFDVKETKPHPDPLEQGSEAQGHTPTLSRGYIATHFRVDLKDQQLKHGLVEIQVMSVLNGAWADVRHDIEYKALSGKVSAEEVNLLNGLNSLLLTGDWLLDTFHHTHMMRVKRINAPFANHFELTTYLSDRFSHVLNSGSEGMKLGNTFQLYDILRFLDDKGIEPWRIDDPALQHLASKPKANTPRALDIVIDSILREDGPNPSNGIAAQRFAPNKLTLTAYLLQGITANTSTVFRRQYKNVYGSDKRLIIAYPTQQSHYFSPNNDH</sequence>
<evidence type="ECO:0000313" key="4">
    <source>
        <dbReference type="Proteomes" id="UP000799770"/>
    </source>
</evidence>
<evidence type="ECO:0000259" key="2">
    <source>
        <dbReference type="SMART" id="SM00954"/>
    </source>
</evidence>
<reference evidence="3" key="1">
    <citation type="journal article" date="2020" name="Stud. Mycol.">
        <title>101 Dothideomycetes genomes: a test case for predicting lifestyles and emergence of pathogens.</title>
        <authorList>
            <person name="Haridas S."/>
            <person name="Albert R."/>
            <person name="Binder M."/>
            <person name="Bloem J."/>
            <person name="Labutti K."/>
            <person name="Salamov A."/>
            <person name="Andreopoulos B."/>
            <person name="Baker S."/>
            <person name="Barry K."/>
            <person name="Bills G."/>
            <person name="Bluhm B."/>
            <person name="Cannon C."/>
            <person name="Castanera R."/>
            <person name="Culley D."/>
            <person name="Daum C."/>
            <person name="Ezra D."/>
            <person name="Gonzalez J."/>
            <person name="Henrissat B."/>
            <person name="Kuo A."/>
            <person name="Liang C."/>
            <person name="Lipzen A."/>
            <person name="Lutzoni F."/>
            <person name="Magnuson J."/>
            <person name="Mondo S."/>
            <person name="Nolan M."/>
            <person name="Ohm R."/>
            <person name="Pangilinan J."/>
            <person name="Park H.-J."/>
            <person name="Ramirez L."/>
            <person name="Alfaro M."/>
            <person name="Sun H."/>
            <person name="Tritt A."/>
            <person name="Yoshinaga Y."/>
            <person name="Zwiers L.-H."/>
            <person name="Turgeon B."/>
            <person name="Goodwin S."/>
            <person name="Spatafora J."/>
            <person name="Crous P."/>
            <person name="Grigoriev I."/>
        </authorList>
    </citation>
    <scope>NUCLEOTIDE SEQUENCE</scope>
    <source>
        <strain evidence="3">CBS 627.86</strain>
    </source>
</reference>
<dbReference type="PANTHER" id="PTHR41773">
    <property type="entry name" value="GTP PYROPHOSPHATASE-RELATED"/>
    <property type="match status" value="1"/>
</dbReference>
<dbReference type="CDD" id="cd05399">
    <property type="entry name" value="NT_Rel-Spo_like"/>
    <property type="match status" value="1"/>
</dbReference>
<dbReference type="InterPro" id="IPR007685">
    <property type="entry name" value="RelA_SpoT"/>
</dbReference>
<dbReference type="AlphaFoldDB" id="A0A6A5ZVT7"/>
<dbReference type="PANTHER" id="PTHR41773:SF1">
    <property type="entry name" value="RELA_SPOT DOMAIN-CONTAINING PROTEIN"/>
    <property type="match status" value="1"/>
</dbReference>
<evidence type="ECO:0000256" key="1">
    <source>
        <dbReference type="SAM" id="MobiDB-lite"/>
    </source>
</evidence>
<dbReference type="GO" id="GO:0015969">
    <property type="term" value="P:guanosine tetraphosphate metabolic process"/>
    <property type="evidence" value="ECO:0007669"/>
    <property type="project" value="InterPro"/>
</dbReference>